<protein>
    <submittedName>
        <fullName evidence="2">Histidine kinase-, DNA gyrase B-, and HSP90-like ATPase</fullName>
    </submittedName>
</protein>
<dbReference type="Pfam" id="PF02518">
    <property type="entry name" value="HATPase_c"/>
    <property type="match status" value="1"/>
</dbReference>
<organism evidence="2 3">
    <name type="scientific">Sporomusa malonica</name>
    <dbReference type="NCBI Taxonomy" id="112901"/>
    <lineage>
        <taxon>Bacteria</taxon>
        <taxon>Bacillati</taxon>
        <taxon>Bacillota</taxon>
        <taxon>Negativicutes</taxon>
        <taxon>Selenomonadales</taxon>
        <taxon>Sporomusaceae</taxon>
        <taxon>Sporomusa</taxon>
    </lineage>
</organism>
<dbReference type="GO" id="GO:0016020">
    <property type="term" value="C:membrane"/>
    <property type="evidence" value="ECO:0007669"/>
    <property type="project" value="InterPro"/>
</dbReference>
<dbReference type="PANTHER" id="PTHR34220:SF7">
    <property type="entry name" value="SENSOR HISTIDINE KINASE YPDA"/>
    <property type="match status" value="1"/>
</dbReference>
<dbReference type="Pfam" id="PF10114">
    <property type="entry name" value="PocR"/>
    <property type="match status" value="1"/>
</dbReference>
<dbReference type="STRING" id="112901.SAMN04488500_11185"/>
<feature type="domain" description="Histidine kinase/HSP90-like ATPase" evidence="1">
    <location>
        <begin position="290"/>
        <end position="403"/>
    </location>
</feature>
<dbReference type="InterPro" id="IPR018771">
    <property type="entry name" value="PocR_dom"/>
</dbReference>
<dbReference type="EMBL" id="FWXI01000011">
    <property type="protein sequence ID" value="SMC86924.1"/>
    <property type="molecule type" value="Genomic_DNA"/>
</dbReference>
<evidence type="ECO:0000313" key="2">
    <source>
        <dbReference type="EMBL" id="SMC86924.1"/>
    </source>
</evidence>
<keyword evidence="2" id="KW-0418">Kinase</keyword>
<evidence type="ECO:0000259" key="1">
    <source>
        <dbReference type="SMART" id="SM00387"/>
    </source>
</evidence>
<dbReference type="InterPro" id="IPR036890">
    <property type="entry name" value="HATPase_C_sf"/>
</dbReference>
<dbReference type="InterPro" id="IPR003594">
    <property type="entry name" value="HATPase_dom"/>
</dbReference>
<keyword evidence="2" id="KW-0808">Transferase</keyword>
<dbReference type="RefSeq" id="WP_084576326.1">
    <property type="nucleotide sequence ID" value="NZ_CP155572.1"/>
</dbReference>
<dbReference type="InterPro" id="IPR050640">
    <property type="entry name" value="Bact_2-comp_sensor_kinase"/>
</dbReference>
<dbReference type="AlphaFoldDB" id="A0A1W2CPP1"/>
<gene>
    <name evidence="2" type="ORF">SAMN04488500_11185</name>
</gene>
<dbReference type="SUPFAM" id="SSF55874">
    <property type="entry name" value="ATPase domain of HSP90 chaperone/DNA topoisomerase II/histidine kinase"/>
    <property type="match status" value="1"/>
</dbReference>
<reference evidence="2 3" key="1">
    <citation type="submission" date="2017-04" db="EMBL/GenBank/DDBJ databases">
        <authorList>
            <person name="Afonso C.L."/>
            <person name="Miller P.J."/>
            <person name="Scott M.A."/>
            <person name="Spackman E."/>
            <person name="Goraichik I."/>
            <person name="Dimitrov K.M."/>
            <person name="Suarez D.L."/>
            <person name="Swayne D.E."/>
        </authorList>
    </citation>
    <scope>NUCLEOTIDE SEQUENCE [LARGE SCALE GENOMIC DNA]</scope>
    <source>
        <strain evidence="2 3">DSM 5090</strain>
    </source>
</reference>
<evidence type="ECO:0000313" key="3">
    <source>
        <dbReference type="Proteomes" id="UP000192738"/>
    </source>
</evidence>
<proteinExistence type="predicted"/>
<dbReference type="InterPro" id="IPR010559">
    <property type="entry name" value="Sig_transdc_His_kin_internal"/>
</dbReference>
<accession>A0A1W2CPP1</accession>
<dbReference type="OrthoDB" id="9809348at2"/>
<dbReference type="GO" id="GO:0000155">
    <property type="term" value="F:phosphorelay sensor kinase activity"/>
    <property type="evidence" value="ECO:0007669"/>
    <property type="project" value="InterPro"/>
</dbReference>
<dbReference type="PANTHER" id="PTHR34220">
    <property type="entry name" value="SENSOR HISTIDINE KINASE YPDA"/>
    <property type="match status" value="1"/>
</dbReference>
<dbReference type="SMART" id="SM00387">
    <property type="entry name" value="HATPase_c"/>
    <property type="match status" value="1"/>
</dbReference>
<dbReference type="Gene3D" id="3.30.565.10">
    <property type="entry name" value="Histidine kinase-like ATPase, C-terminal domain"/>
    <property type="match status" value="1"/>
</dbReference>
<name>A0A1W2CPP1_9FIRM</name>
<dbReference type="Pfam" id="PF06580">
    <property type="entry name" value="His_kinase"/>
    <property type="match status" value="1"/>
</dbReference>
<sequence>MTLSEKMKLTDIIDMNTLYSIQEKMGKLIDIPQITTDTEGIPVGKISNFIPFCRLIRSSPKGSQQCILCDQQAGRLAMEEKQRRIYTCHAGLIDCAAPIIVNDFHVGSVLGGQVLFKGEKNRDSIDIERISRQFDISLDVLKVAVEFIPVVSREQLQDSVECYSLLANYIDQIGVNRLAKEQLLMDAQAKILLEQKARQMKLKTIQAQMHPHFLFNTLNSIARMALLENASQTEELIYSLSDLLRYNLKNEDNFPRIRDDISNINKYLFIQSQSYSDRVSYEIDIDESIMDYRIPSMILQPIVENSMIHGLETKSEGGKIEIVGRLISKHELEIKITDNGKGIKAEVLNLIRQMGINSNKQLGIGLINTYDRLRHHFGDRCGLTIESSPNVGTCVSIRIPCVQEYS</sequence>
<keyword evidence="3" id="KW-1185">Reference proteome</keyword>
<dbReference type="Proteomes" id="UP000192738">
    <property type="component" value="Unassembled WGS sequence"/>
</dbReference>